<organism evidence="4 5">
    <name type="scientific">Hyphomicrobium album</name>
    <dbReference type="NCBI Taxonomy" id="2665159"/>
    <lineage>
        <taxon>Bacteria</taxon>
        <taxon>Pseudomonadati</taxon>
        <taxon>Pseudomonadota</taxon>
        <taxon>Alphaproteobacteria</taxon>
        <taxon>Hyphomicrobiales</taxon>
        <taxon>Hyphomicrobiaceae</taxon>
        <taxon>Hyphomicrobium</taxon>
    </lineage>
</organism>
<dbReference type="InterPro" id="IPR024370">
    <property type="entry name" value="PBP_domain"/>
</dbReference>
<keyword evidence="5" id="KW-1185">Reference proteome</keyword>
<evidence type="ECO:0000256" key="2">
    <source>
        <dbReference type="SAM" id="SignalP"/>
    </source>
</evidence>
<feature type="domain" description="PBP" evidence="3">
    <location>
        <begin position="24"/>
        <end position="316"/>
    </location>
</feature>
<protein>
    <submittedName>
        <fullName evidence="4">Phosphate ABC transporter substrate-binding protein</fullName>
    </submittedName>
</protein>
<evidence type="ECO:0000313" key="5">
    <source>
        <dbReference type="Proteomes" id="UP000440694"/>
    </source>
</evidence>
<reference evidence="4 5" key="1">
    <citation type="submission" date="2019-11" db="EMBL/GenBank/DDBJ databases">
        <title>Identification of a novel strain.</title>
        <authorList>
            <person name="Xu Q."/>
            <person name="Wang G."/>
        </authorList>
    </citation>
    <scope>NUCLEOTIDE SEQUENCE [LARGE SCALE GENOMIC DNA]</scope>
    <source>
        <strain evidence="5">xq</strain>
    </source>
</reference>
<name>A0A6I3KFJ5_9HYPH</name>
<dbReference type="PANTHER" id="PTHR30570">
    <property type="entry name" value="PERIPLASMIC PHOSPHATE BINDING COMPONENT OF PHOSPHATE ABC TRANSPORTER"/>
    <property type="match status" value="1"/>
</dbReference>
<dbReference type="EMBL" id="WMBQ01000001">
    <property type="protein sequence ID" value="MTD93308.1"/>
    <property type="molecule type" value="Genomic_DNA"/>
</dbReference>
<dbReference type="Gene3D" id="3.40.190.10">
    <property type="entry name" value="Periplasmic binding protein-like II"/>
    <property type="match status" value="2"/>
</dbReference>
<dbReference type="AlphaFoldDB" id="A0A6I3KFJ5"/>
<evidence type="ECO:0000259" key="3">
    <source>
        <dbReference type="Pfam" id="PF12849"/>
    </source>
</evidence>
<proteinExistence type="predicted"/>
<evidence type="ECO:0000313" key="4">
    <source>
        <dbReference type="EMBL" id="MTD93308.1"/>
    </source>
</evidence>
<feature type="signal peptide" evidence="2">
    <location>
        <begin position="1"/>
        <end position="28"/>
    </location>
</feature>
<dbReference type="SUPFAM" id="SSF53850">
    <property type="entry name" value="Periplasmic binding protein-like II"/>
    <property type="match status" value="1"/>
</dbReference>
<accession>A0A6I3KFJ5</accession>
<dbReference type="Proteomes" id="UP000440694">
    <property type="component" value="Unassembled WGS sequence"/>
</dbReference>
<dbReference type="InterPro" id="IPR050811">
    <property type="entry name" value="Phosphate_ABC_transporter"/>
</dbReference>
<comment type="caution">
    <text evidence="4">The sequence shown here is derived from an EMBL/GenBank/DDBJ whole genome shotgun (WGS) entry which is preliminary data.</text>
</comment>
<sequence length="355" mass="38122">MTPNFKNGLTLAAIAFAATSALSTTAFARDQIRAVGSSTVYPFTTAVAEHFGKASGKTPVVESTGTGGGLKLFCAGIGEATPDIANASRPMKKAEFEDCQKNGVTDIVEIKFGLDGIVIAHSKSSPDFSLQQEELFLALAKEIHDENLKFIPNPHKVWQDIDPLLPATKIEVLGPPPTSGTRDAFLELIMEKGAKGFGALRELKDADEKNGTKDYEKVWKSLREDGAYIDAGENDNLIVQKLEGNPDAVGIFGFSFLEENKSKIKSVQVGGVEATYEDIANGKYPGSRALFIYVKKAHVALIPGMKEFLAEYVSDKTIGEDGYLVGKGMISMPKEDIEKAAKAAAELTPMAAPEK</sequence>
<dbReference type="CDD" id="cd13654">
    <property type="entry name" value="PBP2_phosphate_like_2"/>
    <property type="match status" value="1"/>
</dbReference>
<feature type="chain" id="PRO_5026031909" evidence="2">
    <location>
        <begin position="29"/>
        <end position="355"/>
    </location>
</feature>
<dbReference type="RefSeq" id="WP_154737861.1">
    <property type="nucleotide sequence ID" value="NZ_WMBQ01000001.1"/>
</dbReference>
<dbReference type="Pfam" id="PF12849">
    <property type="entry name" value="PBP_like_2"/>
    <property type="match status" value="1"/>
</dbReference>
<evidence type="ECO:0000256" key="1">
    <source>
        <dbReference type="ARBA" id="ARBA00022729"/>
    </source>
</evidence>
<keyword evidence="1 2" id="KW-0732">Signal</keyword>
<dbReference type="PANTHER" id="PTHR30570:SF1">
    <property type="entry name" value="PHOSPHATE-BINDING PROTEIN PSTS"/>
    <property type="match status" value="1"/>
</dbReference>
<gene>
    <name evidence="4" type="ORF">GIW81_03040</name>
</gene>